<dbReference type="OrthoDB" id="2507344at2759"/>
<dbReference type="VEuPathDB" id="FungiDB:BD410DRAFT_494613"/>
<dbReference type="STRING" id="50990.A0A4Y7PEA8"/>
<gene>
    <name evidence="1" type="ORF">BD410DRAFT_494613</name>
</gene>
<organism evidence="1 2">
    <name type="scientific">Rickenella mellea</name>
    <dbReference type="NCBI Taxonomy" id="50990"/>
    <lineage>
        <taxon>Eukaryota</taxon>
        <taxon>Fungi</taxon>
        <taxon>Dikarya</taxon>
        <taxon>Basidiomycota</taxon>
        <taxon>Agaricomycotina</taxon>
        <taxon>Agaricomycetes</taxon>
        <taxon>Hymenochaetales</taxon>
        <taxon>Rickenellaceae</taxon>
        <taxon>Rickenella</taxon>
    </lineage>
</organism>
<dbReference type="Proteomes" id="UP000294933">
    <property type="component" value="Unassembled WGS sequence"/>
</dbReference>
<proteinExistence type="predicted"/>
<dbReference type="EMBL" id="ML170670">
    <property type="protein sequence ID" value="TDL13381.1"/>
    <property type="molecule type" value="Genomic_DNA"/>
</dbReference>
<evidence type="ECO:0000313" key="2">
    <source>
        <dbReference type="Proteomes" id="UP000294933"/>
    </source>
</evidence>
<keyword evidence="2" id="KW-1185">Reference proteome</keyword>
<accession>A0A4Y7PEA8</accession>
<evidence type="ECO:0000313" key="1">
    <source>
        <dbReference type="EMBL" id="TDL13381.1"/>
    </source>
</evidence>
<reference evidence="1 2" key="1">
    <citation type="submission" date="2018-06" db="EMBL/GenBank/DDBJ databases">
        <title>A transcriptomic atlas of mushroom development highlights an independent origin of complex multicellularity.</title>
        <authorList>
            <consortium name="DOE Joint Genome Institute"/>
            <person name="Krizsan K."/>
            <person name="Almasi E."/>
            <person name="Merenyi Z."/>
            <person name="Sahu N."/>
            <person name="Viragh M."/>
            <person name="Koszo T."/>
            <person name="Mondo S."/>
            <person name="Kiss B."/>
            <person name="Balint B."/>
            <person name="Kues U."/>
            <person name="Barry K."/>
            <person name="Hegedus J.C."/>
            <person name="Henrissat B."/>
            <person name="Johnson J."/>
            <person name="Lipzen A."/>
            <person name="Ohm R."/>
            <person name="Nagy I."/>
            <person name="Pangilinan J."/>
            <person name="Yan J."/>
            <person name="Xiong Y."/>
            <person name="Grigoriev I.V."/>
            <person name="Hibbett D.S."/>
            <person name="Nagy L.G."/>
        </authorList>
    </citation>
    <scope>NUCLEOTIDE SEQUENCE [LARGE SCALE GENOMIC DNA]</scope>
    <source>
        <strain evidence="1 2">SZMC22713</strain>
    </source>
</reference>
<sequence>MQEMYRFGALPEDGEEWLYPLQVATSQYLEAVVEVVLPQLCVHVKRWLRTSKGEIRNDPYRRVQEQKTLEDDAKLLCRLLCMVMRSIGSPIPGFTIPLNEDHLAAAENLRKVLRDRHDPLNYIHPLAISLFTSTVKTSGGQFNCPVTRFSMLACINQDGDWYNPRAMSPILTKIQWGLRAVIAVEILSRSRGSSNQEVQFE</sequence>
<name>A0A4Y7PEA8_9AGAM</name>
<protein>
    <submittedName>
        <fullName evidence="1">Uncharacterized protein</fullName>
    </submittedName>
</protein>
<dbReference type="AlphaFoldDB" id="A0A4Y7PEA8"/>